<dbReference type="AlphaFoldDB" id="A0A0R1HXG0"/>
<dbReference type="SUPFAM" id="SSF53092">
    <property type="entry name" value="Creatinase/prolidase N-terminal domain"/>
    <property type="match status" value="1"/>
</dbReference>
<dbReference type="PATRIC" id="fig|1302272.5.peg.187"/>
<dbReference type="Pfam" id="PF00557">
    <property type="entry name" value="Peptidase_M24"/>
    <property type="match status" value="1"/>
</dbReference>
<dbReference type="InterPro" id="IPR050659">
    <property type="entry name" value="Peptidase_M24B"/>
</dbReference>
<dbReference type="OrthoDB" id="9806388at2"/>
<dbReference type="Proteomes" id="UP000050911">
    <property type="component" value="Unassembled WGS sequence"/>
</dbReference>
<evidence type="ECO:0000313" key="6">
    <source>
        <dbReference type="EMBL" id="KRK49267.1"/>
    </source>
</evidence>
<dbReference type="EMBL" id="AZCX01000001">
    <property type="protein sequence ID" value="KRK49267.1"/>
    <property type="molecule type" value="Genomic_DNA"/>
</dbReference>
<dbReference type="InterPro" id="IPR000994">
    <property type="entry name" value="Pept_M24"/>
</dbReference>
<keyword evidence="7" id="KW-1185">Reference proteome</keyword>
<reference evidence="6 7" key="1">
    <citation type="journal article" date="2015" name="Genome Announc.">
        <title>Expanding the biotechnology potential of lactobacilli through comparative genomics of 213 strains and associated genera.</title>
        <authorList>
            <person name="Sun Z."/>
            <person name="Harris H.M."/>
            <person name="McCann A."/>
            <person name="Guo C."/>
            <person name="Argimon S."/>
            <person name="Zhang W."/>
            <person name="Yang X."/>
            <person name="Jeffery I.B."/>
            <person name="Cooney J.C."/>
            <person name="Kagawa T.F."/>
            <person name="Liu W."/>
            <person name="Song Y."/>
            <person name="Salvetti E."/>
            <person name="Wrobel A."/>
            <person name="Rasinkangas P."/>
            <person name="Parkhill J."/>
            <person name="Rea M.C."/>
            <person name="O'Sullivan O."/>
            <person name="Ritari J."/>
            <person name="Douillard F.P."/>
            <person name="Paul Ross R."/>
            <person name="Yang R."/>
            <person name="Briner A.E."/>
            <person name="Felis G.E."/>
            <person name="de Vos W.M."/>
            <person name="Barrangou R."/>
            <person name="Klaenhammer T.R."/>
            <person name="Caufield P.W."/>
            <person name="Cui Y."/>
            <person name="Zhang H."/>
            <person name="O'Toole P.W."/>
        </authorList>
    </citation>
    <scope>NUCLEOTIDE SEQUENCE [LARGE SCALE GENOMIC DNA]</scope>
    <source>
        <strain evidence="6 7">JCM 15530</strain>
    </source>
</reference>
<dbReference type="PANTHER" id="PTHR46112:SF3">
    <property type="entry name" value="AMINOPEPTIDASE YPDF"/>
    <property type="match status" value="1"/>
</dbReference>
<dbReference type="Pfam" id="PF01321">
    <property type="entry name" value="Creatinase_N"/>
    <property type="match status" value="1"/>
</dbReference>
<comment type="similarity">
    <text evidence="3">Belongs to the peptidase M24B family.</text>
</comment>
<proteinExistence type="inferred from homology"/>
<dbReference type="GO" id="GO:0016787">
    <property type="term" value="F:hydrolase activity"/>
    <property type="evidence" value="ECO:0007669"/>
    <property type="project" value="UniProtKB-KW"/>
</dbReference>
<dbReference type="CDD" id="cd01092">
    <property type="entry name" value="APP-like"/>
    <property type="match status" value="1"/>
</dbReference>
<protein>
    <submittedName>
        <fullName evidence="6">Xaa-Pro dipeptidase</fullName>
    </submittedName>
</protein>
<evidence type="ECO:0000259" key="5">
    <source>
        <dbReference type="Pfam" id="PF01321"/>
    </source>
</evidence>
<dbReference type="InterPro" id="IPR000587">
    <property type="entry name" value="Creatinase_N"/>
</dbReference>
<sequence>MNQRLEHLVSEFDNYRIDGFLVTDGLNMKYLTGFDGGTGDGVVLVTPGTATIITDSRYEAALMHPNAGIDVSITRNYLPRATQLAKQLGVTVLGFESSLSYHGYDQLDDLSEADIVGLDSVVETLRQQKDPAEIDQLKLAGERTVVGLESVLGKIHAGVSERQVAAWLDATMRDLGASGPSFETIVTSGDRSALPHGAATDKPLATGDLVTIDCGYYFNGYTSDMTRTYSIGQPDPDLLRVATVVKSAHEAIQQVIRVGVSGAELDRVGRRIIEDAGYGQAFNHGTGHGIGLAVHEGPALSAGSTDKLPLNAVVTVEPGIYLLNRGGVRLENDYLVTESGSENLTDSPLDVIRLD</sequence>
<dbReference type="InterPro" id="IPR029149">
    <property type="entry name" value="Creatin/AminoP/Spt16_N"/>
</dbReference>
<dbReference type="InterPro" id="IPR001131">
    <property type="entry name" value="Peptidase_M24B_aminopep-P_CS"/>
</dbReference>
<dbReference type="Gene3D" id="3.90.230.10">
    <property type="entry name" value="Creatinase/methionine aminopeptidase superfamily"/>
    <property type="match status" value="1"/>
</dbReference>
<dbReference type="PROSITE" id="PS00491">
    <property type="entry name" value="PROLINE_PEPTIDASE"/>
    <property type="match status" value="1"/>
</dbReference>
<name>A0A0R1HXG0_9LACO</name>
<dbReference type="PANTHER" id="PTHR46112">
    <property type="entry name" value="AMINOPEPTIDASE"/>
    <property type="match status" value="1"/>
</dbReference>
<dbReference type="RefSeq" id="WP_054660490.1">
    <property type="nucleotide sequence ID" value="NZ_AZCX01000001.1"/>
</dbReference>
<dbReference type="InterPro" id="IPR036005">
    <property type="entry name" value="Creatinase/aminopeptidase-like"/>
</dbReference>
<evidence type="ECO:0000256" key="2">
    <source>
        <dbReference type="ARBA" id="ARBA00022801"/>
    </source>
</evidence>
<dbReference type="GO" id="GO:0046872">
    <property type="term" value="F:metal ion binding"/>
    <property type="evidence" value="ECO:0007669"/>
    <property type="project" value="UniProtKB-KW"/>
</dbReference>
<evidence type="ECO:0000256" key="1">
    <source>
        <dbReference type="ARBA" id="ARBA00022723"/>
    </source>
</evidence>
<dbReference type="SUPFAM" id="SSF55920">
    <property type="entry name" value="Creatinase/aminopeptidase"/>
    <property type="match status" value="1"/>
</dbReference>
<evidence type="ECO:0000259" key="4">
    <source>
        <dbReference type="Pfam" id="PF00557"/>
    </source>
</evidence>
<evidence type="ECO:0000313" key="7">
    <source>
        <dbReference type="Proteomes" id="UP000050911"/>
    </source>
</evidence>
<feature type="domain" description="Peptidase M24" evidence="4">
    <location>
        <begin position="136"/>
        <end position="338"/>
    </location>
</feature>
<feature type="domain" description="Creatinase N-terminal" evidence="5">
    <location>
        <begin position="4"/>
        <end position="127"/>
    </location>
</feature>
<dbReference type="STRING" id="1302272.FC96_GL000190"/>
<accession>A0A0R1HXG0</accession>
<comment type="caution">
    <text evidence="6">The sequence shown here is derived from an EMBL/GenBank/DDBJ whole genome shotgun (WGS) entry which is preliminary data.</text>
</comment>
<keyword evidence="1 3" id="KW-0479">Metal-binding</keyword>
<gene>
    <name evidence="6" type="ORF">FC96_GL000190</name>
</gene>
<keyword evidence="2" id="KW-0378">Hydrolase</keyword>
<dbReference type="Gene3D" id="3.40.350.10">
    <property type="entry name" value="Creatinase/prolidase N-terminal domain"/>
    <property type="match status" value="1"/>
</dbReference>
<evidence type="ECO:0000256" key="3">
    <source>
        <dbReference type="RuleBase" id="RU000590"/>
    </source>
</evidence>
<organism evidence="6 7">
    <name type="scientific">Secundilactobacillus kimchicus JCM 15530</name>
    <dbReference type="NCBI Taxonomy" id="1302272"/>
    <lineage>
        <taxon>Bacteria</taxon>
        <taxon>Bacillati</taxon>
        <taxon>Bacillota</taxon>
        <taxon>Bacilli</taxon>
        <taxon>Lactobacillales</taxon>
        <taxon>Lactobacillaceae</taxon>
        <taxon>Secundilactobacillus</taxon>
    </lineage>
</organism>